<dbReference type="AlphaFoldDB" id="A0A4Y2LZH7"/>
<name>A0A4Y2LZH7_ARAVE</name>
<gene>
    <name evidence="2" type="ORF">AVEN_4223_1</name>
</gene>
<sequence length="99" mass="11040">MPSAQHQKPQETRPREPTTERVLERLHASQVRRPGTDRKSCTTRDSWLPYEQMVQGASHQLASAAHLAAAKRSNPQLSQSIASQSFPKQLSEIQAIADP</sequence>
<feature type="region of interest" description="Disordered" evidence="1">
    <location>
        <begin position="1"/>
        <end position="44"/>
    </location>
</feature>
<dbReference type="Proteomes" id="UP000499080">
    <property type="component" value="Unassembled WGS sequence"/>
</dbReference>
<protein>
    <submittedName>
        <fullName evidence="2">Uncharacterized protein</fullName>
    </submittedName>
</protein>
<feature type="compositionally biased region" description="Basic and acidic residues" evidence="1">
    <location>
        <begin position="8"/>
        <end position="27"/>
    </location>
</feature>
<feature type="compositionally biased region" description="Polar residues" evidence="1">
    <location>
        <begin position="74"/>
        <end position="92"/>
    </location>
</feature>
<organism evidence="2 3">
    <name type="scientific">Araneus ventricosus</name>
    <name type="common">Orbweaver spider</name>
    <name type="synonym">Epeira ventricosa</name>
    <dbReference type="NCBI Taxonomy" id="182803"/>
    <lineage>
        <taxon>Eukaryota</taxon>
        <taxon>Metazoa</taxon>
        <taxon>Ecdysozoa</taxon>
        <taxon>Arthropoda</taxon>
        <taxon>Chelicerata</taxon>
        <taxon>Arachnida</taxon>
        <taxon>Araneae</taxon>
        <taxon>Araneomorphae</taxon>
        <taxon>Entelegynae</taxon>
        <taxon>Araneoidea</taxon>
        <taxon>Araneidae</taxon>
        <taxon>Araneus</taxon>
    </lineage>
</organism>
<evidence type="ECO:0000256" key="1">
    <source>
        <dbReference type="SAM" id="MobiDB-lite"/>
    </source>
</evidence>
<keyword evidence="3" id="KW-1185">Reference proteome</keyword>
<reference evidence="2 3" key="1">
    <citation type="journal article" date="2019" name="Sci. Rep.">
        <title>Orb-weaving spider Araneus ventricosus genome elucidates the spidroin gene catalogue.</title>
        <authorList>
            <person name="Kono N."/>
            <person name="Nakamura H."/>
            <person name="Ohtoshi R."/>
            <person name="Moran D.A.P."/>
            <person name="Shinohara A."/>
            <person name="Yoshida Y."/>
            <person name="Fujiwara M."/>
            <person name="Mori M."/>
            <person name="Tomita M."/>
            <person name="Arakawa K."/>
        </authorList>
    </citation>
    <scope>NUCLEOTIDE SEQUENCE [LARGE SCALE GENOMIC DNA]</scope>
</reference>
<proteinExistence type="predicted"/>
<feature type="region of interest" description="Disordered" evidence="1">
    <location>
        <begin position="74"/>
        <end position="99"/>
    </location>
</feature>
<dbReference type="EMBL" id="BGPR01201731">
    <property type="protein sequence ID" value="GBN19744.1"/>
    <property type="molecule type" value="Genomic_DNA"/>
</dbReference>
<evidence type="ECO:0000313" key="3">
    <source>
        <dbReference type="Proteomes" id="UP000499080"/>
    </source>
</evidence>
<accession>A0A4Y2LZH7</accession>
<comment type="caution">
    <text evidence="2">The sequence shown here is derived from an EMBL/GenBank/DDBJ whole genome shotgun (WGS) entry which is preliminary data.</text>
</comment>
<evidence type="ECO:0000313" key="2">
    <source>
        <dbReference type="EMBL" id="GBN19744.1"/>
    </source>
</evidence>